<accession>A0A9D4D4N1</accession>
<keyword evidence="2" id="KW-1185">Reference proteome</keyword>
<dbReference type="Proteomes" id="UP000828390">
    <property type="component" value="Unassembled WGS sequence"/>
</dbReference>
<gene>
    <name evidence="1" type="ORF">DPMN_044559</name>
</gene>
<comment type="caution">
    <text evidence="1">The sequence shown here is derived from an EMBL/GenBank/DDBJ whole genome shotgun (WGS) entry which is preliminary data.</text>
</comment>
<evidence type="ECO:0000313" key="1">
    <source>
        <dbReference type="EMBL" id="KAH3737960.1"/>
    </source>
</evidence>
<protein>
    <submittedName>
        <fullName evidence="1">Uncharacterized protein</fullName>
    </submittedName>
</protein>
<dbReference type="AlphaFoldDB" id="A0A9D4D4N1"/>
<organism evidence="1 2">
    <name type="scientific">Dreissena polymorpha</name>
    <name type="common">Zebra mussel</name>
    <name type="synonym">Mytilus polymorpha</name>
    <dbReference type="NCBI Taxonomy" id="45954"/>
    <lineage>
        <taxon>Eukaryota</taxon>
        <taxon>Metazoa</taxon>
        <taxon>Spiralia</taxon>
        <taxon>Lophotrochozoa</taxon>
        <taxon>Mollusca</taxon>
        <taxon>Bivalvia</taxon>
        <taxon>Autobranchia</taxon>
        <taxon>Heteroconchia</taxon>
        <taxon>Euheterodonta</taxon>
        <taxon>Imparidentia</taxon>
        <taxon>Neoheterodontei</taxon>
        <taxon>Myida</taxon>
        <taxon>Dreissenoidea</taxon>
        <taxon>Dreissenidae</taxon>
        <taxon>Dreissena</taxon>
    </lineage>
</organism>
<sequence>MNHHLWRKYCFHISLNLRNILGTYRAAQDLGAALLAGDTVATGQECQGYTPGLANLTPQ</sequence>
<reference evidence="1" key="1">
    <citation type="journal article" date="2019" name="bioRxiv">
        <title>The Genome of the Zebra Mussel, Dreissena polymorpha: A Resource for Invasive Species Research.</title>
        <authorList>
            <person name="McCartney M.A."/>
            <person name="Auch B."/>
            <person name="Kono T."/>
            <person name="Mallez S."/>
            <person name="Zhang Y."/>
            <person name="Obille A."/>
            <person name="Becker A."/>
            <person name="Abrahante J.E."/>
            <person name="Garbe J."/>
            <person name="Badalamenti J.P."/>
            <person name="Herman A."/>
            <person name="Mangelson H."/>
            <person name="Liachko I."/>
            <person name="Sullivan S."/>
            <person name="Sone E.D."/>
            <person name="Koren S."/>
            <person name="Silverstein K.A.T."/>
            <person name="Beckman K.B."/>
            <person name="Gohl D.M."/>
        </authorList>
    </citation>
    <scope>NUCLEOTIDE SEQUENCE</scope>
    <source>
        <strain evidence="1">Duluth1</strain>
        <tissue evidence="1">Whole animal</tissue>
    </source>
</reference>
<dbReference type="EMBL" id="JAIWYP010000011">
    <property type="protein sequence ID" value="KAH3737960.1"/>
    <property type="molecule type" value="Genomic_DNA"/>
</dbReference>
<reference evidence="1" key="2">
    <citation type="submission" date="2020-11" db="EMBL/GenBank/DDBJ databases">
        <authorList>
            <person name="McCartney M.A."/>
            <person name="Auch B."/>
            <person name="Kono T."/>
            <person name="Mallez S."/>
            <person name="Becker A."/>
            <person name="Gohl D.M."/>
            <person name="Silverstein K.A.T."/>
            <person name="Koren S."/>
            <person name="Bechman K.B."/>
            <person name="Herman A."/>
            <person name="Abrahante J.E."/>
            <person name="Garbe J."/>
        </authorList>
    </citation>
    <scope>NUCLEOTIDE SEQUENCE</scope>
    <source>
        <strain evidence="1">Duluth1</strain>
        <tissue evidence="1">Whole animal</tissue>
    </source>
</reference>
<evidence type="ECO:0000313" key="2">
    <source>
        <dbReference type="Proteomes" id="UP000828390"/>
    </source>
</evidence>
<proteinExistence type="predicted"/>
<name>A0A9D4D4N1_DREPO</name>